<dbReference type="Pfam" id="PF13926">
    <property type="entry name" value="DUF4211"/>
    <property type="match status" value="1"/>
</dbReference>
<reference evidence="3 4" key="1">
    <citation type="submission" date="2018-06" db="EMBL/GenBank/DDBJ databases">
        <title>A transcriptomic atlas of mushroom development highlights an independent origin of complex multicellularity.</title>
        <authorList>
            <consortium name="DOE Joint Genome Institute"/>
            <person name="Krizsan K."/>
            <person name="Almasi E."/>
            <person name="Merenyi Z."/>
            <person name="Sahu N."/>
            <person name="Viragh M."/>
            <person name="Koszo T."/>
            <person name="Mondo S."/>
            <person name="Kiss B."/>
            <person name="Balint B."/>
            <person name="Kues U."/>
            <person name="Barry K."/>
            <person name="Hegedus J.C."/>
            <person name="Henrissat B."/>
            <person name="Johnson J."/>
            <person name="Lipzen A."/>
            <person name="Ohm R."/>
            <person name="Nagy I."/>
            <person name="Pangilinan J."/>
            <person name="Yan J."/>
            <person name="Xiong Y."/>
            <person name="Grigoriev I.V."/>
            <person name="Hibbett D.S."/>
            <person name="Nagy L.G."/>
        </authorList>
    </citation>
    <scope>NUCLEOTIDE SEQUENCE [LARGE SCALE GENOMIC DNA]</scope>
    <source>
        <strain evidence="3 4">SZMC22713</strain>
    </source>
</reference>
<dbReference type="Proteomes" id="UP000294933">
    <property type="component" value="Unassembled WGS sequence"/>
</dbReference>
<evidence type="ECO:0000256" key="1">
    <source>
        <dbReference type="SAM" id="MobiDB-lite"/>
    </source>
</evidence>
<feature type="region of interest" description="Disordered" evidence="1">
    <location>
        <begin position="206"/>
        <end position="268"/>
    </location>
</feature>
<dbReference type="STRING" id="50990.A0A4Y7QIN8"/>
<dbReference type="PANTHER" id="PTHR14689:SF0">
    <property type="entry name" value="COILED-COIL DOMAIN-CONTAINING PROTEIN 82"/>
    <property type="match status" value="1"/>
</dbReference>
<dbReference type="PANTHER" id="PTHR14689">
    <property type="entry name" value="PHORBOL-ESTER_DAG-TYPE DOMAIN-CONTAINING PROTEIN"/>
    <property type="match status" value="1"/>
</dbReference>
<dbReference type="AlphaFoldDB" id="A0A4Y7QIN8"/>
<sequence>MPPATCESRQKTRQKSLLGYVVDLRTPTGESPVGNRCETISVDKRSTNSKDNLDSSDVDQTYYGPKPLRDAEESDVESEGAKQSLHLVKERKIRRRRVVQSDSDSERVTPSEAEAPEISSRLSRVRKAGRKRVIDSEDEDVSRADKPSPVKNRKIRKGRKTPSHKNSDGSNDDDDDFGSVDKDNIILSRHRQPSNRVTAFEKSLQRLQTRKTGVRKQSSDDEDSSDASLRKMDIIPGAKCDYNEGNLDRRSESDSEDGGFIVEDGPDTNSPELPAAFSMSTHQDMSHHFKIVCQLMLHLATSPPECRKDSVIQLTQLEYFLVPLQITRRKVSGIRDSIASSVWTPDFIRALKMFPEFSLTSLDFAIPHCDACNLGGRLSTIIGRLDGLPYDPLTYESSDDPSKLRNRVDREFNLGRFCAKRTFIFHQLSHWEHLLYSSLSEEINSVQASEDPRAFVHVAFAGGIKPPKDKTDADKMMEWLDQRGVVQNEWSKLKDLLTRAINLDTGNGKDDDSY</sequence>
<feature type="compositionally biased region" description="Basic residues" evidence="1">
    <location>
        <begin position="89"/>
        <end position="98"/>
    </location>
</feature>
<evidence type="ECO:0000313" key="3">
    <source>
        <dbReference type="EMBL" id="TDL27494.1"/>
    </source>
</evidence>
<gene>
    <name evidence="3" type="ORF">BD410DRAFT_782581</name>
</gene>
<name>A0A4Y7QIN8_9AGAM</name>
<keyword evidence="4" id="KW-1185">Reference proteome</keyword>
<accession>A0A4Y7QIN8</accession>
<dbReference type="OrthoDB" id="21499at2759"/>
<evidence type="ECO:0000259" key="2">
    <source>
        <dbReference type="Pfam" id="PF13926"/>
    </source>
</evidence>
<dbReference type="GO" id="GO:0005634">
    <property type="term" value="C:nucleus"/>
    <property type="evidence" value="ECO:0007669"/>
    <property type="project" value="TreeGrafter"/>
</dbReference>
<evidence type="ECO:0000313" key="4">
    <source>
        <dbReference type="Proteomes" id="UP000294933"/>
    </source>
</evidence>
<protein>
    <recommendedName>
        <fullName evidence="2">DUF4211 domain-containing protein</fullName>
    </recommendedName>
</protein>
<feature type="compositionally biased region" description="Basic and acidic residues" evidence="1">
    <location>
        <begin position="41"/>
        <end position="53"/>
    </location>
</feature>
<organism evidence="3 4">
    <name type="scientific">Rickenella mellea</name>
    <dbReference type="NCBI Taxonomy" id="50990"/>
    <lineage>
        <taxon>Eukaryota</taxon>
        <taxon>Fungi</taxon>
        <taxon>Dikarya</taxon>
        <taxon>Basidiomycota</taxon>
        <taxon>Agaricomycotina</taxon>
        <taxon>Agaricomycetes</taxon>
        <taxon>Hymenochaetales</taxon>
        <taxon>Rickenellaceae</taxon>
        <taxon>Rickenella</taxon>
    </lineage>
</organism>
<feature type="compositionally biased region" description="Basic residues" evidence="1">
    <location>
        <begin position="151"/>
        <end position="163"/>
    </location>
</feature>
<dbReference type="InterPro" id="IPR025451">
    <property type="entry name" value="DUF4211"/>
</dbReference>
<feature type="region of interest" description="Disordered" evidence="1">
    <location>
        <begin position="18"/>
        <end position="179"/>
    </location>
</feature>
<dbReference type="VEuPathDB" id="FungiDB:BD410DRAFT_782581"/>
<dbReference type="EMBL" id="ML170159">
    <property type="protein sequence ID" value="TDL27494.1"/>
    <property type="molecule type" value="Genomic_DNA"/>
</dbReference>
<feature type="domain" description="DUF4211" evidence="2">
    <location>
        <begin position="260"/>
        <end position="394"/>
    </location>
</feature>
<proteinExistence type="predicted"/>